<comment type="subunit">
    <text evidence="6">Consists of a catalytic RNA component (M1 or rnpB) and a protein subunit.</text>
</comment>
<proteinExistence type="inferred from homology"/>
<evidence type="ECO:0000256" key="5">
    <source>
        <dbReference type="ARBA" id="ARBA00022884"/>
    </source>
</evidence>
<dbReference type="GO" id="GO:0001682">
    <property type="term" value="P:tRNA 5'-leader removal"/>
    <property type="evidence" value="ECO:0007669"/>
    <property type="project" value="UniProtKB-UniRule"/>
</dbReference>
<dbReference type="AlphaFoldDB" id="A0A1P8UL05"/>
<reference evidence="8 9" key="1">
    <citation type="submission" date="2017-01" db="EMBL/GenBank/DDBJ databases">
        <title>Draft sequence of Acidihalobacter ferrooxidans strain DSM 14175 (strain V8).</title>
        <authorList>
            <person name="Khaleque H.N."/>
            <person name="Ramsay J.P."/>
            <person name="Murphy R.J.T."/>
            <person name="Kaksonen A.H."/>
            <person name="Boxall N.J."/>
            <person name="Watkin E.L.J."/>
        </authorList>
    </citation>
    <scope>NUCLEOTIDE SEQUENCE [LARGE SCALE GENOMIC DNA]</scope>
    <source>
        <strain evidence="8 9">V8</strain>
    </source>
</reference>
<dbReference type="Gene3D" id="3.30.230.10">
    <property type="match status" value="1"/>
</dbReference>
<dbReference type="NCBIfam" id="TIGR00188">
    <property type="entry name" value="rnpA"/>
    <property type="match status" value="1"/>
</dbReference>
<organism evidence="8 9">
    <name type="scientific">Acidihalobacter ferrooxydans</name>
    <dbReference type="NCBI Taxonomy" id="1765967"/>
    <lineage>
        <taxon>Bacteria</taxon>
        <taxon>Pseudomonadati</taxon>
        <taxon>Pseudomonadota</taxon>
        <taxon>Gammaproteobacteria</taxon>
        <taxon>Chromatiales</taxon>
        <taxon>Ectothiorhodospiraceae</taxon>
        <taxon>Acidihalobacter</taxon>
    </lineage>
</organism>
<dbReference type="STRING" id="1765967.BW247_16155"/>
<dbReference type="InterPro" id="IPR000100">
    <property type="entry name" value="RNase_P"/>
</dbReference>
<accession>A0A1P8UL05</accession>
<dbReference type="PANTHER" id="PTHR33992:SF1">
    <property type="entry name" value="RIBONUCLEASE P PROTEIN COMPONENT"/>
    <property type="match status" value="1"/>
</dbReference>
<keyword evidence="3 6" id="KW-0255">Endonuclease</keyword>
<dbReference type="GO" id="GO:0000049">
    <property type="term" value="F:tRNA binding"/>
    <property type="evidence" value="ECO:0007669"/>
    <property type="project" value="UniProtKB-UniRule"/>
</dbReference>
<evidence type="ECO:0000313" key="9">
    <source>
        <dbReference type="Proteomes" id="UP000243807"/>
    </source>
</evidence>
<dbReference type="InterPro" id="IPR014721">
    <property type="entry name" value="Ribsml_uS5_D2-typ_fold_subgr"/>
</dbReference>
<dbReference type="InterPro" id="IPR020568">
    <property type="entry name" value="Ribosomal_Su5_D2-typ_SF"/>
</dbReference>
<keyword evidence="1 6" id="KW-0819">tRNA processing</keyword>
<comment type="similarity">
    <text evidence="6">Belongs to the RnpA family.</text>
</comment>
<dbReference type="KEGG" id="afy:BW247_16155"/>
<comment type="function">
    <text evidence="6">RNaseP catalyzes the removal of the 5'-leader sequence from pre-tRNA to produce the mature 5'-terminus. It can also cleave other RNA substrates such as 4.5S RNA. The protein component plays an auxiliary but essential role in vivo by binding to the 5'-leader sequence and broadening the substrate specificity of the ribozyme.</text>
</comment>
<evidence type="ECO:0000256" key="4">
    <source>
        <dbReference type="ARBA" id="ARBA00022801"/>
    </source>
</evidence>
<dbReference type="HAMAP" id="MF_00227">
    <property type="entry name" value="RNase_P"/>
    <property type="match status" value="1"/>
</dbReference>
<dbReference type="SUPFAM" id="SSF54211">
    <property type="entry name" value="Ribosomal protein S5 domain 2-like"/>
    <property type="match status" value="1"/>
</dbReference>
<keyword evidence="9" id="KW-1185">Reference proteome</keyword>
<dbReference type="RefSeq" id="WP_076838156.1">
    <property type="nucleotide sequence ID" value="NZ_CP019434.1"/>
</dbReference>
<gene>
    <name evidence="6" type="primary">rnpA</name>
    <name evidence="8" type="ORF">BW247_16155</name>
</gene>
<evidence type="ECO:0000256" key="1">
    <source>
        <dbReference type="ARBA" id="ARBA00022694"/>
    </source>
</evidence>
<protein>
    <recommendedName>
        <fullName evidence="6 7">Ribonuclease P protein component</fullName>
        <shortName evidence="6">RNase P protein</shortName>
        <shortName evidence="6">RNaseP protein</shortName>
        <ecNumber evidence="6 7">3.1.26.5</ecNumber>
    </recommendedName>
    <alternativeName>
        <fullName evidence="6">Protein C5</fullName>
    </alternativeName>
</protein>
<evidence type="ECO:0000313" key="8">
    <source>
        <dbReference type="EMBL" id="APZ44434.1"/>
    </source>
</evidence>
<dbReference type="GO" id="GO:0030677">
    <property type="term" value="C:ribonuclease P complex"/>
    <property type="evidence" value="ECO:0007669"/>
    <property type="project" value="TreeGrafter"/>
</dbReference>
<sequence>MNTTQSFPRCVRLTEGRDYRQVYAGAKRSSDQIFAVAWVPGKVEYGARLGLAVSRKCARRAVDRQRIKRIVRESFRQARIRLPAVDIVVSCRVGTARRGNRELRRSLESHWSRLNR</sequence>
<keyword evidence="4 6" id="KW-0378">Hydrolase</keyword>
<evidence type="ECO:0000256" key="2">
    <source>
        <dbReference type="ARBA" id="ARBA00022722"/>
    </source>
</evidence>
<comment type="catalytic activity">
    <reaction evidence="6">
        <text>Endonucleolytic cleavage of RNA, removing 5'-extranucleotides from tRNA precursor.</text>
        <dbReference type="EC" id="3.1.26.5"/>
    </reaction>
</comment>
<dbReference type="EC" id="3.1.26.5" evidence="6 7"/>
<dbReference type="GO" id="GO:0004526">
    <property type="term" value="F:ribonuclease P activity"/>
    <property type="evidence" value="ECO:0007669"/>
    <property type="project" value="UniProtKB-UniRule"/>
</dbReference>
<dbReference type="Proteomes" id="UP000243807">
    <property type="component" value="Chromosome"/>
</dbReference>
<dbReference type="PANTHER" id="PTHR33992">
    <property type="entry name" value="RIBONUCLEASE P PROTEIN COMPONENT"/>
    <property type="match status" value="1"/>
</dbReference>
<evidence type="ECO:0000256" key="6">
    <source>
        <dbReference type="HAMAP-Rule" id="MF_00227"/>
    </source>
</evidence>
<dbReference type="GO" id="GO:0042781">
    <property type="term" value="F:3'-tRNA processing endoribonuclease activity"/>
    <property type="evidence" value="ECO:0007669"/>
    <property type="project" value="TreeGrafter"/>
</dbReference>
<dbReference type="Pfam" id="PF00825">
    <property type="entry name" value="Ribonuclease_P"/>
    <property type="match status" value="1"/>
</dbReference>
<name>A0A1P8UL05_9GAMM</name>
<keyword evidence="5 6" id="KW-0694">RNA-binding</keyword>
<evidence type="ECO:0000256" key="7">
    <source>
        <dbReference type="NCBIfam" id="TIGR00188"/>
    </source>
</evidence>
<keyword evidence="2 6" id="KW-0540">Nuclease</keyword>
<dbReference type="OrthoDB" id="9796422at2"/>
<evidence type="ECO:0000256" key="3">
    <source>
        <dbReference type="ARBA" id="ARBA00022759"/>
    </source>
</evidence>
<dbReference type="EMBL" id="CP019434">
    <property type="protein sequence ID" value="APZ44434.1"/>
    <property type="molecule type" value="Genomic_DNA"/>
</dbReference>